<proteinExistence type="predicted"/>
<evidence type="ECO:0000313" key="8">
    <source>
        <dbReference type="Proteomes" id="UP000621540"/>
    </source>
</evidence>
<keyword evidence="8" id="KW-1185">Reference proteome</keyword>
<dbReference type="InterPro" id="IPR022781">
    <property type="entry name" value="Flagellar_biosynth_FliO"/>
</dbReference>
<dbReference type="Pfam" id="PF04347">
    <property type="entry name" value="FliO"/>
    <property type="match status" value="1"/>
</dbReference>
<evidence type="ECO:0000256" key="4">
    <source>
        <dbReference type="ARBA" id="ARBA00022989"/>
    </source>
</evidence>
<keyword evidence="5 6" id="KW-0472">Membrane</keyword>
<keyword evidence="7" id="KW-0282">Flagellum</keyword>
<keyword evidence="7" id="KW-0969">Cilium</keyword>
<evidence type="ECO:0000313" key="7">
    <source>
        <dbReference type="EMBL" id="MBC5753072.1"/>
    </source>
</evidence>
<keyword evidence="3 6" id="KW-0812">Transmembrane</keyword>
<evidence type="ECO:0000256" key="6">
    <source>
        <dbReference type="SAM" id="Phobius"/>
    </source>
</evidence>
<name>A0ABR7I834_9FIRM</name>
<dbReference type="RefSeq" id="WP_147618135.1">
    <property type="nucleotide sequence ID" value="NZ_JACOQH010000002.1"/>
</dbReference>
<accession>A0ABR7I834</accession>
<gene>
    <name evidence="7" type="ORF">H8Z76_03355</name>
</gene>
<evidence type="ECO:0000256" key="1">
    <source>
        <dbReference type="ARBA" id="ARBA00004236"/>
    </source>
</evidence>
<evidence type="ECO:0000256" key="5">
    <source>
        <dbReference type="ARBA" id="ARBA00023136"/>
    </source>
</evidence>
<comment type="subcellular location">
    <subcellularLocation>
        <location evidence="1">Cell membrane</location>
    </subcellularLocation>
</comment>
<keyword evidence="7" id="KW-0966">Cell projection</keyword>
<keyword evidence="4 6" id="KW-1133">Transmembrane helix</keyword>
<evidence type="ECO:0000256" key="3">
    <source>
        <dbReference type="ARBA" id="ARBA00022692"/>
    </source>
</evidence>
<comment type="caution">
    <text evidence="7">The sequence shown here is derived from an EMBL/GenBank/DDBJ whole genome shotgun (WGS) entry which is preliminary data.</text>
</comment>
<feature type="transmembrane region" description="Helical" evidence="6">
    <location>
        <begin position="14"/>
        <end position="35"/>
    </location>
</feature>
<reference evidence="7 8" key="1">
    <citation type="submission" date="2020-08" db="EMBL/GenBank/DDBJ databases">
        <title>Genome public.</title>
        <authorList>
            <person name="Liu C."/>
            <person name="Sun Q."/>
        </authorList>
    </citation>
    <scope>NUCLEOTIDE SEQUENCE [LARGE SCALE GENOMIC DNA]</scope>
    <source>
        <strain evidence="7 8">BX0805</strain>
    </source>
</reference>
<organism evidence="7 8">
    <name type="scientific">Roseburia yibonii</name>
    <dbReference type="NCBI Taxonomy" id="2763063"/>
    <lineage>
        <taxon>Bacteria</taxon>
        <taxon>Bacillati</taxon>
        <taxon>Bacillota</taxon>
        <taxon>Clostridia</taxon>
        <taxon>Lachnospirales</taxon>
        <taxon>Lachnospiraceae</taxon>
        <taxon>Roseburia</taxon>
    </lineage>
</organism>
<sequence>MILLEVRTGSVSNFFQLLGVLVIFVMVLGLTYLTTKWIASYQKGRSFNKNLQVVETLKLTTNKYIQIIRAGDAYMAIGIGKDEITFLTMLTKEQLNAESLEELENSSGTVENFSEVLKKFKDHLPKK</sequence>
<evidence type="ECO:0000256" key="2">
    <source>
        <dbReference type="ARBA" id="ARBA00022475"/>
    </source>
</evidence>
<keyword evidence="2" id="KW-1003">Cell membrane</keyword>
<dbReference type="Proteomes" id="UP000621540">
    <property type="component" value="Unassembled WGS sequence"/>
</dbReference>
<protein>
    <submittedName>
        <fullName evidence="7">Flagellar biosynthetic protein FliO</fullName>
    </submittedName>
</protein>
<dbReference type="EMBL" id="JACOQH010000002">
    <property type="protein sequence ID" value="MBC5753072.1"/>
    <property type="molecule type" value="Genomic_DNA"/>
</dbReference>